<name>A0A2W2CDW9_9HYPH</name>
<accession>A0A2W2CDW9</accession>
<reference evidence="7" key="1">
    <citation type="submission" date="2018-06" db="EMBL/GenBank/DDBJ databases">
        <title>Aestuariibacter litoralis strain KCTC 52945T.</title>
        <authorList>
            <person name="Li X."/>
            <person name="Salam N."/>
            <person name="Li J.-L."/>
            <person name="Chen Y.-M."/>
            <person name="Yang Z.-W."/>
            <person name="Zhang L.-Y."/>
            <person name="Han M.-X."/>
            <person name="Xiao M."/>
            <person name="Li W.-J."/>
        </authorList>
    </citation>
    <scope>NUCLEOTIDE SEQUENCE [LARGE SCALE GENOMIC DNA]</scope>
    <source>
        <strain evidence="7">KCTC 52945</strain>
    </source>
</reference>
<dbReference type="Proteomes" id="UP000248795">
    <property type="component" value="Unassembled WGS sequence"/>
</dbReference>
<dbReference type="SUPFAM" id="SSF56300">
    <property type="entry name" value="Metallo-dependent phosphatases"/>
    <property type="match status" value="1"/>
</dbReference>
<dbReference type="PANTHER" id="PTHR42988:SF2">
    <property type="entry name" value="CYCLIC NUCLEOTIDE PHOSPHODIESTERASE CBUA0032-RELATED"/>
    <property type="match status" value="1"/>
</dbReference>
<evidence type="ECO:0000256" key="1">
    <source>
        <dbReference type="ARBA" id="ARBA00022723"/>
    </source>
</evidence>
<dbReference type="GO" id="GO:0016787">
    <property type="term" value="F:hydrolase activity"/>
    <property type="evidence" value="ECO:0007669"/>
    <property type="project" value="UniProtKB-KW"/>
</dbReference>
<dbReference type="InterPro" id="IPR050884">
    <property type="entry name" value="CNP_phosphodiesterase-III"/>
</dbReference>
<dbReference type="RefSeq" id="WP_111195770.1">
    <property type="nucleotide sequence ID" value="NZ_QKVK01000001.1"/>
</dbReference>
<evidence type="ECO:0000256" key="3">
    <source>
        <dbReference type="ARBA" id="ARBA00023004"/>
    </source>
</evidence>
<evidence type="ECO:0000313" key="6">
    <source>
        <dbReference type="EMBL" id="PZF78443.1"/>
    </source>
</evidence>
<dbReference type="GO" id="GO:0046872">
    <property type="term" value="F:metal ion binding"/>
    <property type="evidence" value="ECO:0007669"/>
    <property type="project" value="UniProtKB-KW"/>
</dbReference>
<proteinExistence type="inferred from homology"/>
<sequence>MFTLAHLSDLHLGPLPAGSAHRHFAFKRAIGVMNWRLNRHRVHSPAVALAVAADIMRSAPDHVALTGDIVNVAARDEFTAAARWMDTFGTPDWISFVPGNHDCYVRMAWEHGLFHLEPYMRGDMRVPLTQETPQILTPFPYVRLRRNVALIGLSSGVPQPLHRASGQLGRTQLKSLAGLLSDLRERGYARVVMIHHPPLPGLASPRKALIDASLLRGVLEEHGAELVLHGHNHEHMLNTFNSRFGAVHVLGVPSASLIEDEHHPVAAWNLYRIQRQAGKWQIDVSIRSYDPASRQIAPLTEFALSS</sequence>
<dbReference type="PANTHER" id="PTHR42988">
    <property type="entry name" value="PHOSPHOHYDROLASE"/>
    <property type="match status" value="1"/>
</dbReference>
<evidence type="ECO:0000259" key="5">
    <source>
        <dbReference type="Pfam" id="PF00149"/>
    </source>
</evidence>
<feature type="domain" description="Calcineurin-like phosphoesterase" evidence="5">
    <location>
        <begin position="3"/>
        <end position="234"/>
    </location>
</feature>
<dbReference type="Gene3D" id="3.60.21.10">
    <property type="match status" value="1"/>
</dbReference>
<evidence type="ECO:0000313" key="7">
    <source>
        <dbReference type="Proteomes" id="UP000248795"/>
    </source>
</evidence>
<comment type="caution">
    <text evidence="6">The sequence shown here is derived from an EMBL/GenBank/DDBJ whole genome shotgun (WGS) entry which is preliminary data.</text>
</comment>
<evidence type="ECO:0000256" key="2">
    <source>
        <dbReference type="ARBA" id="ARBA00022801"/>
    </source>
</evidence>
<dbReference type="EMBL" id="QKVK01000001">
    <property type="protein sequence ID" value="PZF78443.1"/>
    <property type="molecule type" value="Genomic_DNA"/>
</dbReference>
<dbReference type="InterPro" id="IPR004843">
    <property type="entry name" value="Calcineurin-like_PHP"/>
</dbReference>
<dbReference type="AlphaFoldDB" id="A0A2W2CDW9"/>
<gene>
    <name evidence="6" type="ORF">DK847_01085</name>
</gene>
<keyword evidence="7" id="KW-1185">Reference proteome</keyword>
<keyword evidence="3" id="KW-0408">Iron</keyword>
<comment type="similarity">
    <text evidence="4">Belongs to the cyclic nucleotide phosphodiesterase class-III family.</text>
</comment>
<organism evidence="6 7">
    <name type="scientific">Aestuariivirga litoralis</name>
    <dbReference type="NCBI Taxonomy" id="2650924"/>
    <lineage>
        <taxon>Bacteria</taxon>
        <taxon>Pseudomonadati</taxon>
        <taxon>Pseudomonadota</taxon>
        <taxon>Alphaproteobacteria</taxon>
        <taxon>Hyphomicrobiales</taxon>
        <taxon>Aestuariivirgaceae</taxon>
        <taxon>Aestuariivirga</taxon>
    </lineage>
</organism>
<protein>
    <submittedName>
        <fullName evidence="6">Metallophosphoesterase</fullName>
    </submittedName>
</protein>
<evidence type="ECO:0000256" key="4">
    <source>
        <dbReference type="ARBA" id="ARBA00025742"/>
    </source>
</evidence>
<keyword evidence="2" id="KW-0378">Hydrolase</keyword>
<dbReference type="InterPro" id="IPR029052">
    <property type="entry name" value="Metallo-depent_PP-like"/>
</dbReference>
<keyword evidence="1" id="KW-0479">Metal-binding</keyword>
<dbReference type="Pfam" id="PF00149">
    <property type="entry name" value="Metallophos"/>
    <property type="match status" value="1"/>
</dbReference>